<organism evidence="1 2">
    <name type="scientific">Candidatus Collierbacteria bacterium GW2011_GWC2_44_18</name>
    <dbReference type="NCBI Taxonomy" id="1618392"/>
    <lineage>
        <taxon>Bacteria</taxon>
        <taxon>Candidatus Collieribacteriota</taxon>
    </lineage>
</organism>
<protein>
    <submittedName>
        <fullName evidence="1">Uncharacterized protein</fullName>
    </submittedName>
</protein>
<dbReference type="Proteomes" id="UP000034172">
    <property type="component" value="Unassembled WGS sequence"/>
</dbReference>
<reference evidence="1 2" key="1">
    <citation type="journal article" date="2015" name="Nature">
        <title>rRNA introns, odd ribosomes, and small enigmatic genomes across a large radiation of phyla.</title>
        <authorList>
            <person name="Brown C.T."/>
            <person name="Hug L.A."/>
            <person name="Thomas B.C."/>
            <person name="Sharon I."/>
            <person name="Castelle C.J."/>
            <person name="Singh A."/>
            <person name="Wilkins M.J."/>
            <person name="Williams K.H."/>
            <person name="Banfield J.F."/>
        </authorList>
    </citation>
    <scope>NUCLEOTIDE SEQUENCE [LARGE SCALE GENOMIC DNA]</scope>
</reference>
<proteinExistence type="predicted"/>
<dbReference type="InterPro" id="IPR046349">
    <property type="entry name" value="C1-like_sf"/>
</dbReference>
<dbReference type="STRING" id="1618392.UW41_C0016G0032"/>
<dbReference type="SUPFAM" id="SSF57889">
    <property type="entry name" value="Cysteine-rich domain"/>
    <property type="match status" value="1"/>
</dbReference>
<accession>A0A0G1HPM8</accession>
<dbReference type="AlphaFoldDB" id="A0A0G1HPM8"/>
<name>A0A0G1HPM8_9BACT</name>
<evidence type="ECO:0000313" key="2">
    <source>
        <dbReference type="Proteomes" id="UP000034172"/>
    </source>
</evidence>
<dbReference type="EMBL" id="LCIE01000016">
    <property type="protein sequence ID" value="KKT48895.1"/>
    <property type="molecule type" value="Genomic_DNA"/>
</dbReference>
<sequence>MKQDLVRFTWNHGTYTIPADTEKRRILLSSGRVLTFNGFLESFPPQLNELREFNFHVEVGLGSNLSVVADQLDAVLAKAITVTTVKTCPQGCPNQNDIFCSICGSRLDVKEVVLPFVPDKPKPFQNPANPVDVMGNDPCPNCHKPLDHGAHAKSCPHCGQTLHWTCRDGHNTLRDALRDNLH</sequence>
<evidence type="ECO:0000313" key="1">
    <source>
        <dbReference type="EMBL" id="KKT48895.1"/>
    </source>
</evidence>
<gene>
    <name evidence="1" type="ORF">UW41_C0016G0032</name>
</gene>
<comment type="caution">
    <text evidence="1">The sequence shown here is derived from an EMBL/GenBank/DDBJ whole genome shotgun (WGS) entry which is preliminary data.</text>
</comment>